<dbReference type="Gene3D" id="3.40.630.20">
    <property type="entry name" value="Peptidase C15, pyroglutamyl peptidase I-like"/>
    <property type="match status" value="1"/>
</dbReference>
<dbReference type="PANTHER" id="PTHR23402:SF1">
    <property type="entry name" value="PYROGLUTAMYL-PEPTIDASE I"/>
    <property type="match status" value="1"/>
</dbReference>
<evidence type="ECO:0000256" key="10">
    <source>
        <dbReference type="PROSITE-ProRule" id="PRU10077"/>
    </source>
</evidence>
<dbReference type="SUPFAM" id="SSF53182">
    <property type="entry name" value="Pyrrolidone carboxyl peptidase (pyroglutamate aminopeptidase)"/>
    <property type="match status" value="1"/>
</dbReference>
<comment type="catalytic activity">
    <reaction evidence="1 9">
        <text>Release of an N-terminal pyroglutamyl group from a polypeptide, the second amino acid generally not being Pro.</text>
        <dbReference type="EC" id="3.4.19.3"/>
    </reaction>
</comment>
<feature type="active site" evidence="9">
    <location>
        <position position="80"/>
    </location>
</feature>
<keyword evidence="6" id="KW-0645">Protease</keyword>
<reference evidence="11 12" key="1">
    <citation type="submission" date="2020-11" db="EMBL/GenBank/DDBJ databases">
        <title>Amino acid is mineralized and recycled by bacteria in oceanic microbiome.</title>
        <authorList>
            <person name="Zheng L.Y."/>
        </authorList>
    </citation>
    <scope>NUCLEOTIDE SEQUENCE [LARGE SCALE GENOMIC DNA]</scope>
    <source>
        <strain evidence="11 12">A32-1</strain>
    </source>
</reference>
<comment type="function">
    <text evidence="2">Removes 5-oxoproline from various penultimate amino acid residues except L-proline.</text>
</comment>
<dbReference type="AlphaFoldDB" id="A0A7S8RIF8"/>
<dbReference type="CDD" id="cd00501">
    <property type="entry name" value="Peptidase_C15"/>
    <property type="match status" value="1"/>
</dbReference>
<name>A0A7S8RIF8_9MICO</name>
<dbReference type="GO" id="GO:0006508">
    <property type="term" value="P:proteolysis"/>
    <property type="evidence" value="ECO:0007669"/>
    <property type="project" value="UniProtKB-KW"/>
</dbReference>
<evidence type="ECO:0000313" key="12">
    <source>
        <dbReference type="Proteomes" id="UP000594480"/>
    </source>
</evidence>
<protein>
    <recommendedName>
        <fullName evidence="9">Pyroglutamyl-peptidase I</fullName>
        <ecNumber evidence="9">3.4.19.3</ecNumber>
    </recommendedName>
</protein>
<dbReference type="EC" id="3.4.19.3" evidence="9"/>
<evidence type="ECO:0000256" key="7">
    <source>
        <dbReference type="ARBA" id="ARBA00022801"/>
    </source>
</evidence>
<dbReference type="PRINTS" id="PR00706">
    <property type="entry name" value="PYROGLUPTASE"/>
</dbReference>
<dbReference type="GO" id="GO:0016920">
    <property type="term" value="F:pyroglutamyl-peptidase activity"/>
    <property type="evidence" value="ECO:0007669"/>
    <property type="project" value="UniProtKB-EC"/>
</dbReference>
<keyword evidence="12" id="KW-1185">Reference proteome</keyword>
<evidence type="ECO:0000256" key="6">
    <source>
        <dbReference type="ARBA" id="ARBA00022670"/>
    </source>
</evidence>
<dbReference type="Proteomes" id="UP000594480">
    <property type="component" value="Chromosome"/>
</dbReference>
<evidence type="ECO:0000256" key="3">
    <source>
        <dbReference type="ARBA" id="ARBA00004496"/>
    </source>
</evidence>
<accession>A0A7S8RIF8</accession>
<evidence type="ECO:0000313" key="11">
    <source>
        <dbReference type="EMBL" id="QPE05357.1"/>
    </source>
</evidence>
<dbReference type="InterPro" id="IPR033693">
    <property type="entry name" value="PGPEP1_Glu_AS"/>
</dbReference>
<dbReference type="PIRSF" id="PIRSF015592">
    <property type="entry name" value="Prld-crbxl_pptds"/>
    <property type="match status" value="1"/>
</dbReference>
<dbReference type="PROSITE" id="PS01334">
    <property type="entry name" value="PYRASE_CYS"/>
    <property type="match status" value="1"/>
</dbReference>
<dbReference type="RefSeq" id="WP_195693374.1">
    <property type="nucleotide sequence ID" value="NZ_CP064760.1"/>
</dbReference>
<sequence>MTTVLLTGFEPFAGDPTNPSGDAVTRVAAEWDGPAELLTAILPVEFDRAAKLVGELVRQAAPDIVIATGLAGGRGAITPERIAINLRDARIPDNAGSQPVDAPCVPGAPLAYASSLPVTAIAHELAARGIPAHVSLSAGSFVCNDVFFAIAHLSTTTPGLRAGFIHVPWDTENAPAGVASLPHATIANAIDSAIRTTLARTRDLEIPSGHVH</sequence>
<comment type="subcellular location">
    <subcellularLocation>
        <location evidence="3">Cytoplasm</location>
    </subcellularLocation>
</comment>
<comment type="similarity">
    <text evidence="4">Belongs to the peptidase C15 family.</text>
</comment>
<dbReference type="GO" id="GO:0005829">
    <property type="term" value="C:cytosol"/>
    <property type="evidence" value="ECO:0007669"/>
    <property type="project" value="InterPro"/>
</dbReference>
<dbReference type="PANTHER" id="PTHR23402">
    <property type="entry name" value="PROTEASE FAMILY C15 PYROGLUTAMYL-PEPTIDASE I-RELATED"/>
    <property type="match status" value="1"/>
</dbReference>
<proteinExistence type="inferred from homology"/>
<dbReference type="InterPro" id="IPR000816">
    <property type="entry name" value="Peptidase_C15"/>
</dbReference>
<dbReference type="InterPro" id="IPR036440">
    <property type="entry name" value="Peptidase_C15-like_sf"/>
</dbReference>
<evidence type="ECO:0000256" key="9">
    <source>
        <dbReference type="PROSITE-ProRule" id="PRU10076"/>
    </source>
</evidence>
<feature type="active site" evidence="10">
    <location>
        <position position="143"/>
    </location>
</feature>
<dbReference type="InterPro" id="IPR016125">
    <property type="entry name" value="Peptidase_C15-like"/>
</dbReference>
<dbReference type="NCBIfam" id="NF009676">
    <property type="entry name" value="PRK13197.1"/>
    <property type="match status" value="1"/>
</dbReference>
<dbReference type="KEGG" id="msf:IT882_04665"/>
<keyword evidence="8" id="KW-0788">Thiol protease</keyword>
<evidence type="ECO:0000256" key="2">
    <source>
        <dbReference type="ARBA" id="ARBA00002280"/>
    </source>
</evidence>
<organism evidence="11 12">
    <name type="scientific">Microbacterium schleiferi</name>
    <dbReference type="NCBI Taxonomy" id="69362"/>
    <lineage>
        <taxon>Bacteria</taxon>
        <taxon>Bacillati</taxon>
        <taxon>Actinomycetota</taxon>
        <taxon>Actinomycetes</taxon>
        <taxon>Micrococcales</taxon>
        <taxon>Microbacteriaceae</taxon>
        <taxon>Microbacterium</taxon>
    </lineage>
</organism>
<dbReference type="InterPro" id="IPR033694">
    <property type="entry name" value="PGPEP1_Cys_AS"/>
</dbReference>
<evidence type="ECO:0000256" key="8">
    <source>
        <dbReference type="ARBA" id="ARBA00022807"/>
    </source>
</evidence>
<evidence type="ECO:0000256" key="4">
    <source>
        <dbReference type="ARBA" id="ARBA00006641"/>
    </source>
</evidence>
<dbReference type="Pfam" id="PF01470">
    <property type="entry name" value="Peptidase_C15"/>
    <property type="match status" value="1"/>
</dbReference>
<dbReference type="PROSITE" id="PS01333">
    <property type="entry name" value="PYRASE_GLU"/>
    <property type="match status" value="1"/>
</dbReference>
<keyword evidence="5" id="KW-0963">Cytoplasm</keyword>
<evidence type="ECO:0000256" key="1">
    <source>
        <dbReference type="ARBA" id="ARBA00001770"/>
    </source>
</evidence>
<gene>
    <name evidence="11" type="ORF">IT882_04665</name>
</gene>
<evidence type="ECO:0000256" key="5">
    <source>
        <dbReference type="ARBA" id="ARBA00022490"/>
    </source>
</evidence>
<keyword evidence="7 11" id="KW-0378">Hydrolase</keyword>
<dbReference type="EMBL" id="CP064760">
    <property type="protein sequence ID" value="QPE05357.1"/>
    <property type="molecule type" value="Genomic_DNA"/>
</dbReference>